<reference evidence="2 3" key="1">
    <citation type="submission" date="2019-06" db="EMBL/GenBank/DDBJ databases">
        <title>Mycoplasma falconis type strain whole genome sequence.</title>
        <authorList>
            <person name="Spergser J."/>
        </authorList>
    </citation>
    <scope>NUCLEOTIDE SEQUENCE [LARGE SCALE GENOMIC DNA]</scope>
    <source>
        <strain evidence="2 3">ATCC 51372</strain>
    </source>
</reference>
<dbReference type="RefSeq" id="WP_140781128.1">
    <property type="nucleotide sequence ID" value="NZ_VFSS01000002.1"/>
</dbReference>
<evidence type="ECO:0000256" key="1">
    <source>
        <dbReference type="SAM" id="SignalP"/>
    </source>
</evidence>
<dbReference type="EMBL" id="VFSS01000002">
    <property type="protein sequence ID" value="TPE57743.1"/>
    <property type="molecule type" value="Genomic_DNA"/>
</dbReference>
<evidence type="ECO:0000313" key="3">
    <source>
        <dbReference type="Proteomes" id="UP000319776"/>
    </source>
</evidence>
<keyword evidence="1" id="KW-0732">Signal</keyword>
<comment type="caution">
    <text evidence="2">The sequence shown here is derived from an EMBL/GenBank/DDBJ whole genome shotgun (WGS) entry which is preliminary data.</text>
</comment>
<feature type="signal peptide" evidence="1">
    <location>
        <begin position="1"/>
        <end position="22"/>
    </location>
</feature>
<dbReference type="Proteomes" id="UP000319776">
    <property type="component" value="Unassembled WGS sequence"/>
</dbReference>
<proteinExistence type="predicted"/>
<dbReference type="AlphaFoldDB" id="A0A501XBK8"/>
<name>A0A501XBK8_9BACT</name>
<dbReference type="PROSITE" id="PS51257">
    <property type="entry name" value="PROKAR_LIPOPROTEIN"/>
    <property type="match status" value="1"/>
</dbReference>
<gene>
    <name evidence="2" type="ORF">FJO69_00910</name>
</gene>
<evidence type="ECO:0000313" key="2">
    <source>
        <dbReference type="EMBL" id="TPE57743.1"/>
    </source>
</evidence>
<feature type="chain" id="PRO_5021302461" description="Variable surface lipoprotein" evidence="1">
    <location>
        <begin position="23"/>
        <end position="176"/>
    </location>
</feature>
<organism evidence="2 3">
    <name type="scientific">[Mycoplasma] falconis</name>
    <dbReference type="NCBI Taxonomy" id="92403"/>
    <lineage>
        <taxon>Bacteria</taxon>
        <taxon>Bacillati</taxon>
        <taxon>Mycoplasmatota</taxon>
        <taxon>Mycoplasmoidales</taxon>
        <taxon>Metamycoplasmataceae</taxon>
        <taxon>Metamycoplasma</taxon>
    </lineage>
</organism>
<protein>
    <recommendedName>
        <fullName evidence="4">Variable surface lipoprotein</fullName>
    </recommendedName>
</protein>
<accession>A0A501XBK8</accession>
<keyword evidence="3" id="KW-1185">Reference proteome</keyword>
<sequence length="176" mass="20098">MKLKNIAFSLIPVSLIATPLVAVSCNNDKPSNNPSSTFDPSKLKSQLSSTQLKYIKDGLYLSATASAIKKYDQSSDKKDYVKNTLFTSIPKEFTSTKIDPNGSNWKEADEVLKYKSFTDNFMLEIPDMSFCRGTHKLLITFYYDENTNTIKLYYLVQCLTRVGYEQMDFIVYNPEE</sequence>
<evidence type="ECO:0008006" key="4">
    <source>
        <dbReference type="Google" id="ProtNLM"/>
    </source>
</evidence>